<dbReference type="EMBL" id="KY710687">
    <property type="protein sequence ID" value="AXY99351.1"/>
    <property type="molecule type" value="Genomic_DNA"/>
</dbReference>
<dbReference type="PANTHER" id="PTHR12526">
    <property type="entry name" value="GLYCOSYLTRANSFERASE"/>
    <property type="match status" value="1"/>
</dbReference>
<accession>A0A385JLZ3</accession>
<organism evidence="1">
    <name type="scientific">Proteus mirabilis</name>
    <dbReference type="NCBI Taxonomy" id="584"/>
    <lineage>
        <taxon>Bacteria</taxon>
        <taxon>Pseudomonadati</taxon>
        <taxon>Pseudomonadota</taxon>
        <taxon>Gammaproteobacteria</taxon>
        <taxon>Enterobacterales</taxon>
        <taxon>Morganellaceae</taxon>
        <taxon>Proteus</taxon>
    </lineage>
</organism>
<sequence>MKLLFLHDHYIYVDKNNNAFSPGKLSSESFSRYLNHFDNVTVLTRSKLIDEDLSNSLNFNQINTDNINYIPFDNQSNIKNRFFKRQLYKRKLKKIINQYDAIIVRLPSEIGFLAAEICISLHKPYVSEVVACPVDAMDGFDNLKSYLYKPIIKRNMEKYVYNSIGSLYVTRFFLQRKYPTKGFQCSASNVEIEKVSFIKRDISNKLKINITLIGNLDSPHKGYNILYKALSLLDDKLIDKSLIIYLVGPGNKYKIIPSYKNIMIKYTGSLNKKEVFKLLYNTDIYIQPSNQEGLPRATIEAMSLSIPCITSNAGGLPELTHEKCIHNTNDYKALAEKILFLINNHDFYKELSSINANKSENYLNEKLSLIRSDFFNKYKSLLISKIENEKK</sequence>
<proteinExistence type="predicted"/>
<evidence type="ECO:0000313" key="1">
    <source>
        <dbReference type="EMBL" id="AXY99351.1"/>
    </source>
</evidence>
<reference evidence="1" key="1">
    <citation type="journal article" date="2017" name="PLoS ONE">
        <title>Genetic diversity of the O antigens of Proteus species and the development of a suspension array for molecular serotyping.</title>
        <authorList>
            <person name="Yu X."/>
            <person name="Torzewska A."/>
            <person name="Zhang X."/>
            <person name="Yin Z."/>
            <person name="Drzewiecka D."/>
            <person name="Cao H."/>
            <person name="Liu B."/>
            <person name="Knirel Y.A."/>
            <person name="Rozalski A."/>
            <person name="Wang L."/>
        </authorList>
    </citation>
    <scope>NUCLEOTIDE SEQUENCE</scope>
    <source>
        <strain evidence="1">PrK 12/57</strain>
    </source>
</reference>
<dbReference type="AlphaFoldDB" id="A0A385JLZ3"/>
<protein>
    <submittedName>
        <fullName evidence="1">Gt2</fullName>
    </submittedName>
</protein>
<dbReference type="CDD" id="cd03801">
    <property type="entry name" value="GT4_PimA-like"/>
    <property type="match status" value="1"/>
</dbReference>
<dbReference type="SUPFAM" id="SSF53756">
    <property type="entry name" value="UDP-Glycosyltransferase/glycogen phosphorylase"/>
    <property type="match status" value="1"/>
</dbReference>
<dbReference type="RefSeq" id="WP_126656215.1">
    <property type="nucleotide sequence ID" value="NZ_CAXOIF010000006.1"/>
</dbReference>
<dbReference type="PANTHER" id="PTHR12526:SF630">
    <property type="entry name" value="GLYCOSYLTRANSFERASE"/>
    <property type="match status" value="1"/>
</dbReference>
<dbReference type="Pfam" id="PF13692">
    <property type="entry name" value="Glyco_trans_1_4"/>
    <property type="match status" value="1"/>
</dbReference>
<dbReference type="Gene3D" id="3.40.50.2000">
    <property type="entry name" value="Glycogen Phosphorylase B"/>
    <property type="match status" value="2"/>
</dbReference>
<name>A0A385JLZ3_PROMI</name>